<feature type="domain" description="Sulfatase-modifying factor enzyme-like" evidence="4">
    <location>
        <begin position="191"/>
        <end position="444"/>
    </location>
</feature>
<dbReference type="PANTHER" id="PTHR23150">
    <property type="entry name" value="SULFATASE MODIFYING FACTOR 1, 2"/>
    <property type="match status" value="1"/>
</dbReference>
<dbReference type="Pfam" id="PF03781">
    <property type="entry name" value="FGE-sulfatase"/>
    <property type="match status" value="1"/>
</dbReference>
<protein>
    <submittedName>
        <fullName evidence="6">Iron(II)-dependent oxidoreductase</fullName>
    </submittedName>
</protein>
<dbReference type="Pfam" id="PF12867">
    <property type="entry name" value="DinB_2"/>
    <property type="match status" value="1"/>
</dbReference>
<comment type="caution">
    <text evidence="6">The sequence shown here is derived from an EMBL/GenBank/DDBJ whole genome shotgun (WGS) entry which is preliminary data.</text>
</comment>
<dbReference type="RefSeq" id="WP_074958819.1">
    <property type="nucleotide sequence ID" value="NZ_BJXR01000046.1"/>
</dbReference>
<sequence>MSRTMGRSTTAPTGDGTKPVWKARAWAQLEASRARVLRMLAGLPERVLMNQHSPLMSPLIWDVAHVANYEEQWLLRALGAPALTDPAFDTIYDAFRHPRSTRSTLPLLPPESAFAYAARVREAVRAHLSEHVPEDSDTPLLAGGYVFGMVAQHEQQHAETLAATLQLMTEVEYRLPPTPARPAPAPVSRHPVLIPGGVARLGSTHPWAFDNERPVHTREVRPFLLDAHPVTNGEYQAFVEDGGYDEPRWWHPKGWDFVRAEALAHPQFWLPQQGGRWLRRRFGQVEPLPADEPVQHVCWYEADAYARWAGKRLPTESEWERAAHGACNVTREHPWGDAAPTAAHANLGGDTWGPLPVGSHPEGVSAEGVWGLLGDVWEWTSSDFQPYAGFGAFPYREYSEVFFGEDYKVLRGGAWASAPVAVRNGFRNWDYPIRRQIFAGFRCASEA</sequence>
<evidence type="ECO:0000259" key="4">
    <source>
        <dbReference type="Pfam" id="PF03781"/>
    </source>
</evidence>
<dbReference type="InterPro" id="IPR051043">
    <property type="entry name" value="Sulfatase_Mod_Factor_Kinase"/>
</dbReference>
<name>A0ABY1CVD6_MYXFU</name>
<keyword evidence="2" id="KW-0408">Iron</keyword>
<dbReference type="InterPro" id="IPR024775">
    <property type="entry name" value="DinB-like"/>
</dbReference>
<evidence type="ECO:0000256" key="1">
    <source>
        <dbReference type="ARBA" id="ARBA00023002"/>
    </source>
</evidence>
<dbReference type="Proteomes" id="UP000183760">
    <property type="component" value="Unassembled WGS sequence"/>
</dbReference>
<dbReference type="InterPro" id="IPR016187">
    <property type="entry name" value="CTDL_fold"/>
</dbReference>
<feature type="domain" description="DinB-like" evidence="5">
    <location>
        <begin position="28"/>
        <end position="160"/>
    </location>
</feature>
<dbReference type="NCBIfam" id="TIGR03440">
    <property type="entry name" value="egtB_TIGR03440"/>
    <property type="match status" value="1"/>
</dbReference>
<dbReference type="SUPFAM" id="SSF56436">
    <property type="entry name" value="C-type lectin-like"/>
    <property type="match status" value="1"/>
</dbReference>
<dbReference type="SUPFAM" id="SSF109854">
    <property type="entry name" value="DinB/YfiT-like putative metalloenzymes"/>
    <property type="match status" value="1"/>
</dbReference>
<dbReference type="Gene3D" id="3.90.1580.10">
    <property type="entry name" value="paralog of FGE (formylglycine-generating enzyme)"/>
    <property type="match status" value="1"/>
</dbReference>
<gene>
    <name evidence="6" type="ORF">SAMN05443572_114145</name>
</gene>
<organism evidence="6 7">
    <name type="scientific">Myxococcus fulvus</name>
    <dbReference type="NCBI Taxonomy" id="33"/>
    <lineage>
        <taxon>Bacteria</taxon>
        <taxon>Pseudomonadati</taxon>
        <taxon>Myxococcota</taxon>
        <taxon>Myxococcia</taxon>
        <taxon>Myxococcales</taxon>
        <taxon>Cystobacterineae</taxon>
        <taxon>Myxococcaceae</taxon>
        <taxon>Myxococcus</taxon>
    </lineage>
</organism>
<dbReference type="EMBL" id="FOIB01000014">
    <property type="protein sequence ID" value="SEU39648.1"/>
    <property type="molecule type" value="Genomic_DNA"/>
</dbReference>
<dbReference type="PANTHER" id="PTHR23150:SF36">
    <property type="entry name" value="HERCYNINE OXYGENASE"/>
    <property type="match status" value="1"/>
</dbReference>
<evidence type="ECO:0000313" key="6">
    <source>
        <dbReference type="EMBL" id="SEU39648.1"/>
    </source>
</evidence>
<dbReference type="InterPro" id="IPR005532">
    <property type="entry name" value="SUMF_dom"/>
</dbReference>
<evidence type="ECO:0000256" key="2">
    <source>
        <dbReference type="ARBA" id="ARBA00023004"/>
    </source>
</evidence>
<reference evidence="6 7" key="1">
    <citation type="submission" date="2016-10" db="EMBL/GenBank/DDBJ databases">
        <authorList>
            <person name="Varghese N."/>
            <person name="Submissions S."/>
        </authorList>
    </citation>
    <scope>NUCLEOTIDE SEQUENCE [LARGE SCALE GENOMIC DNA]</scope>
    <source>
        <strain evidence="6 7">DSM 16525</strain>
    </source>
</reference>
<keyword evidence="1" id="KW-0560">Oxidoreductase</keyword>
<dbReference type="InterPro" id="IPR017806">
    <property type="entry name" value="EgtB"/>
</dbReference>
<proteinExistence type="predicted"/>
<evidence type="ECO:0000313" key="7">
    <source>
        <dbReference type="Proteomes" id="UP000183760"/>
    </source>
</evidence>
<evidence type="ECO:0000256" key="3">
    <source>
        <dbReference type="ARBA" id="ARBA00037882"/>
    </source>
</evidence>
<dbReference type="InterPro" id="IPR042095">
    <property type="entry name" value="SUMF_sf"/>
</dbReference>
<keyword evidence="7" id="KW-1185">Reference proteome</keyword>
<comment type="pathway">
    <text evidence="3">Amino-acid biosynthesis; ergothioneine biosynthesis.</text>
</comment>
<accession>A0ABY1CVD6</accession>
<evidence type="ECO:0000259" key="5">
    <source>
        <dbReference type="Pfam" id="PF12867"/>
    </source>
</evidence>
<dbReference type="InterPro" id="IPR034660">
    <property type="entry name" value="DinB/YfiT-like"/>
</dbReference>
<dbReference type="Gene3D" id="1.20.120.450">
    <property type="entry name" value="dinb family like domain"/>
    <property type="match status" value="1"/>
</dbReference>